<dbReference type="InterPro" id="IPR024230">
    <property type="entry name" value="GspL_cyto_dom"/>
</dbReference>
<evidence type="ECO:0000259" key="1">
    <source>
        <dbReference type="Pfam" id="PF05134"/>
    </source>
</evidence>
<evidence type="ECO:0000313" key="3">
    <source>
        <dbReference type="Proteomes" id="UP000029227"/>
    </source>
</evidence>
<evidence type="ECO:0000313" key="2">
    <source>
        <dbReference type="EMBL" id="GAL07836.1"/>
    </source>
</evidence>
<accession>A0A090QY88</accession>
<comment type="caution">
    <text evidence="2">The sequence shown here is derived from an EMBL/GenBank/DDBJ whole genome shotgun (WGS) entry which is preliminary data.</text>
</comment>
<organism evidence="2 3">
    <name type="scientific">Photobacterium aphoticum</name>
    <dbReference type="NCBI Taxonomy" id="754436"/>
    <lineage>
        <taxon>Bacteria</taxon>
        <taxon>Pseudomonadati</taxon>
        <taxon>Pseudomonadota</taxon>
        <taxon>Gammaproteobacteria</taxon>
        <taxon>Vibrionales</taxon>
        <taxon>Vibrionaceae</taxon>
        <taxon>Photobacterium</taxon>
    </lineage>
</organism>
<dbReference type="SUPFAM" id="SSF53067">
    <property type="entry name" value="Actin-like ATPase domain"/>
    <property type="match status" value="1"/>
</dbReference>
<dbReference type="AlphaFoldDB" id="A0A090QY88"/>
<dbReference type="Gene3D" id="3.30.420.380">
    <property type="match status" value="1"/>
</dbReference>
<name>A0A090QY88_9GAMM</name>
<proteinExistence type="predicted"/>
<gene>
    <name evidence="2" type="ORF">JCM19237_7018</name>
</gene>
<dbReference type="STRING" id="754436.JCM19237_7018"/>
<dbReference type="eggNOG" id="COG3297">
    <property type="taxonomic scope" value="Bacteria"/>
</dbReference>
<reference evidence="2 3" key="1">
    <citation type="journal article" date="2014" name="Genome Announc.">
        <title>Draft Genome Sequences of Two Vibrionaceae Species, Vibrio ponticus C121 and Photobacterium aphoticum C119, Isolated as Coral Reef Microbiota.</title>
        <authorList>
            <person name="Al-saari N."/>
            <person name="Meirelles P.M."/>
            <person name="Mino S."/>
            <person name="Suda W."/>
            <person name="Oshima K."/>
            <person name="Hattori M."/>
            <person name="Ohkuma M."/>
            <person name="Thompson F.L."/>
            <person name="Gomez-Gil B."/>
            <person name="Sawabe T."/>
            <person name="Sawabe T."/>
        </authorList>
    </citation>
    <scope>NUCLEOTIDE SEQUENCE [LARGE SCALE GENOMIC DNA]</scope>
    <source>
        <strain evidence="2 3">JCM 19237</strain>
    </source>
</reference>
<dbReference type="Proteomes" id="UP000029227">
    <property type="component" value="Unassembled WGS sequence"/>
</dbReference>
<dbReference type="Pfam" id="PF05134">
    <property type="entry name" value="T2SSL"/>
    <property type="match status" value="1"/>
</dbReference>
<sequence>MSEFLTIRLSSRAEQPVQWLVWSPQQNEVIASGQLDNISLLDEIADYAAQRTVYA</sequence>
<feature type="domain" description="GspL cytoplasmic actin-ATPase-like" evidence="1">
    <location>
        <begin position="5"/>
        <end position="53"/>
    </location>
</feature>
<dbReference type="InterPro" id="IPR043129">
    <property type="entry name" value="ATPase_NBD"/>
</dbReference>
<protein>
    <submittedName>
        <fullName evidence="2">General secretion pathway protein L</fullName>
    </submittedName>
</protein>
<dbReference type="EMBL" id="BBMN01000019">
    <property type="protein sequence ID" value="GAL07836.1"/>
    <property type="molecule type" value="Genomic_DNA"/>
</dbReference>